<dbReference type="InterPro" id="IPR001878">
    <property type="entry name" value="Znf_CCHC"/>
</dbReference>
<evidence type="ECO:0000313" key="7">
    <source>
        <dbReference type="Proteomes" id="UP000602510"/>
    </source>
</evidence>
<evidence type="ECO:0000259" key="3">
    <source>
        <dbReference type="PROSITE" id="PS50158"/>
    </source>
</evidence>
<dbReference type="Pfam" id="PF03732">
    <property type="entry name" value="Retrotrans_gag"/>
    <property type="match status" value="1"/>
</dbReference>
<name>A0A833STA8_PHYIN</name>
<dbReference type="InterPro" id="IPR036875">
    <property type="entry name" value="Znf_CCHC_sf"/>
</dbReference>
<dbReference type="Proteomes" id="UP000704712">
    <property type="component" value="Unassembled WGS sequence"/>
</dbReference>
<feature type="domain" description="CCHC-type" evidence="3">
    <location>
        <begin position="255"/>
        <end position="270"/>
    </location>
</feature>
<dbReference type="PROSITE" id="PS50158">
    <property type="entry name" value="ZF_CCHC"/>
    <property type="match status" value="1"/>
</dbReference>
<comment type="caution">
    <text evidence="4">The sequence shown here is derived from an EMBL/GenBank/DDBJ whole genome shotgun (WGS) entry which is preliminary data.</text>
</comment>
<keyword evidence="1" id="KW-0862">Zinc</keyword>
<dbReference type="EMBL" id="JAACNO010002527">
    <property type="protein sequence ID" value="KAF4132593.1"/>
    <property type="molecule type" value="Genomic_DNA"/>
</dbReference>
<organism evidence="4 7">
    <name type="scientific">Phytophthora infestans</name>
    <name type="common">Potato late blight agent</name>
    <name type="synonym">Botrytis infestans</name>
    <dbReference type="NCBI Taxonomy" id="4787"/>
    <lineage>
        <taxon>Eukaryota</taxon>
        <taxon>Sar</taxon>
        <taxon>Stramenopiles</taxon>
        <taxon>Oomycota</taxon>
        <taxon>Peronosporomycetes</taxon>
        <taxon>Peronosporales</taxon>
        <taxon>Peronosporaceae</taxon>
        <taxon>Phytophthora</taxon>
    </lineage>
</organism>
<gene>
    <name evidence="4" type="ORF">GN244_ATG07411</name>
    <name evidence="6" type="ORF">GN958_ATG17433</name>
    <name evidence="5" type="ORF">GN958_ATG18215</name>
</gene>
<feature type="region of interest" description="Disordered" evidence="2">
    <location>
        <begin position="220"/>
        <end position="243"/>
    </location>
</feature>
<accession>A0A833STA8</accession>
<dbReference type="SMART" id="SM00343">
    <property type="entry name" value="ZnF_C2HC"/>
    <property type="match status" value="1"/>
</dbReference>
<protein>
    <submittedName>
        <fullName evidence="4">Zinc knuckle</fullName>
    </submittedName>
</protein>
<dbReference type="Gene3D" id="4.10.60.10">
    <property type="entry name" value="Zinc finger, CCHC-type"/>
    <property type="match status" value="1"/>
</dbReference>
<keyword evidence="1" id="KW-0479">Metal-binding</keyword>
<keyword evidence="7" id="KW-1185">Reference proteome</keyword>
<dbReference type="PANTHER" id="PTHR15503">
    <property type="entry name" value="LDOC1 RELATED"/>
    <property type="match status" value="1"/>
</dbReference>
<dbReference type="GO" id="GO:0003676">
    <property type="term" value="F:nucleic acid binding"/>
    <property type="evidence" value="ECO:0007669"/>
    <property type="project" value="InterPro"/>
</dbReference>
<evidence type="ECO:0000313" key="6">
    <source>
        <dbReference type="EMBL" id="KAF4133378.1"/>
    </source>
</evidence>
<dbReference type="AlphaFoldDB" id="A0A833STA8"/>
<evidence type="ECO:0000313" key="5">
    <source>
        <dbReference type="EMBL" id="KAF4132593.1"/>
    </source>
</evidence>
<dbReference type="Proteomes" id="UP000602510">
    <property type="component" value="Unassembled WGS sequence"/>
</dbReference>
<reference evidence="4" key="1">
    <citation type="submission" date="2020-04" db="EMBL/GenBank/DDBJ databases">
        <title>Hybrid Assembly of Korean Phytophthora infestans isolates.</title>
        <authorList>
            <person name="Prokchorchik M."/>
            <person name="Lee Y."/>
            <person name="Seo J."/>
            <person name="Cho J.-H."/>
            <person name="Park Y.-E."/>
            <person name="Jang D.-C."/>
            <person name="Im J.-S."/>
            <person name="Choi J.-G."/>
            <person name="Park H.-J."/>
            <person name="Lee G.-B."/>
            <person name="Lee Y.-G."/>
            <person name="Hong S.-Y."/>
            <person name="Cho K."/>
            <person name="Sohn K.H."/>
        </authorList>
    </citation>
    <scope>NUCLEOTIDE SEQUENCE</scope>
    <source>
        <strain evidence="4">KR_1_A1</strain>
        <strain evidence="5">KR_2_A2</strain>
    </source>
</reference>
<dbReference type="InterPro" id="IPR005162">
    <property type="entry name" value="Retrotrans_gag_dom"/>
</dbReference>
<dbReference type="GO" id="GO:0008270">
    <property type="term" value="F:zinc ion binding"/>
    <property type="evidence" value="ECO:0007669"/>
    <property type="project" value="UniProtKB-KW"/>
</dbReference>
<dbReference type="Pfam" id="PF00098">
    <property type="entry name" value="zf-CCHC"/>
    <property type="match status" value="1"/>
</dbReference>
<sequence length="281" mass="32221">MEEQNPVMTLLEGLTQAIHKLSHTVATQNNDFRSAVMDQLQHQQSSREFKIEGASMPKFYGKPQESVDEFIFEAKLFMNGKNIDYGHPANQVRVVAMLACNLRESAASWYHNRIMIDKEPIGSIDEFEAALRDEFLPPDQQHRLRAALRCCKQTSDVEEYVSRFRKIITQVRDMSALDKVDHFIMGLKPETRKEVDYLNCNSLKAAVSAAQAYERAHFGGGRRSHAARRDAPEPMDISQVSSRPNLEQCRRQRLCFYCREAGHRISDCPKKRQGNDGAQRM</sequence>
<dbReference type="EMBL" id="WSZM01000146">
    <property type="protein sequence ID" value="KAF4040382.1"/>
    <property type="molecule type" value="Genomic_DNA"/>
</dbReference>
<evidence type="ECO:0000256" key="1">
    <source>
        <dbReference type="PROSITE-ProRule" id="PRU00047"/>
    </source>
</evidence>
<dbReference type="InterPro" id="IPR032567">
    <property type="entry name" value="RTL1-rel"/>
</dbReference>
<dbReference type="PANTHER" id="PTHR15503:SF22">
    <property type="entry name" value="TRANSPOSON TY3-I GAG POLYPROTEIN"/>
    <property type="match status" value="1"/>
</dbReference>
<proteinExistence type="predicted"/>
<evidence type="ECO:0000313" key="4">
    <source>
        <dbReference type="EMBL" id="KAF4040382.1"/>
    </source>
</evidence>
<dbReference type="SUPFAM" id="SSF57756">
    <property type="entry name" value="Retrovirus zinc finger-like domains"/>
    <property type="match status" value="1"/>
</dbReference>
<evidence type="ECO:0000256" key="2">
    <source>
        <dbReference type="SAM" id="MobiDB-lite"/>
    </source>
</evidence>
<dbReference type="EMBL" id="JAACNO010002398">
    <property type="protein sequence ID" value="KAF4133378.1"/>
    <property type="molecule type" value="Genomic_DNA"/>
</dbReference>
<keyword evidence="1" id="KW-0863">Zinc-finger</keyword>